<keyword evidence="5 12" id="KW-0812">Transmembrane</keyword>
<dbReference type="InterPro" id="IPR009703">
    <property type="entry name" value="Selenoprotein_S"/>
</dbReference>
<keyword evidence="9 12" id="KW-0472">Membrane</keyword>
<dbReference type="AlphaFoldDB" id="A0A9W2YTM7"/>
<dbReference type="GeneID" id="106055161"/>
<evidence type="ECO:0000256" key="11">
    <source>
        <dbReference type="SAM" id="MobiDB-lite"/>
    </source>
</evidence>
<name>A0A9W2YTM7_BIOGL</name>
<dbReference type="Gene3D" id="6.10.250.2950">
    <property type="match status" value="1"/>
</dbReference>
<dbReference type="Proteomes" id="UP001165740">
    <property type="component" value="Chromosome 14"/>
</dbReference>
<evidence type="ECO:0000256" key="10">
    <source>
        <dbReference type="SAM" id="Coils"/>
    </source>
</evidence>
<keyword evidence="4" id="KW-0963">Cytoplasm</keyword>
<dbReference type="OMA" id="KIAMWEN"/>
<evidence type="ECO:0000256" key="2">
    <source>
        <dbReference type="ARBA" id="ARBA00004496"/>
    </source>
</evidence>
<protein>
    <submittedName>
        <fullName evidence="14">Selenoprotein S-like</fullName>
    </submittedName>
</protein>
<evidence type="ECO:0000256" key="8">
    <source>
        <dbReference type="ARBA" id="ARBA00022989"/>
    </source>
</evidence>
<dbReference type="RefSeq" id="XP_055866146.1">
    <property type="nucleotide sequence ID" value="XM_056010171.1"/>
</dbReference>
<feature type="region of interest" description="Disordered" evidence="11">
    <location>
        <begin position="116"/>
        <end position="179"/>
    </location>
</feature>
<organism evidence="13 14">
    <name type="scientific">Biomphalaria glabrata</name>
    <name type="common">Bloodfluke planorb</name>
    <name type="synonym">Freshwater snail</name>
    <dbReference type="NCBI Taxonomy" id="6526"/>
    <lineage>
        <taxon>Eukaryota</taxon>
        <taxon>Metazoa</taxon>
        <taxon>Spiralia</taxon>
        <taxon>Lophotrochozoa</taxon>
        <taxon>Mollusca</taxon>
        <taxon>Gastropoda</taxon>
        <taxon>Heterobranchia</taxon>
        <taxon>Euthyneura</taxon>
        <taxon>Panpulmonata</taxon>
        <taxon>Hygrophila</taxon>
        <taxon>Lymnaeoidea</taxon>
        <taxon>Planorbidae</taxon>
        <taxon>Biomphalaria</taxon>
    </lineage>
</organism>
<comment type="similarity">
    <text evidence="3">Belongs to the selenoprotein S family.</text>
</comment>
<dbReference type="GO" id="GO:0036513">
    <property type="term" value="C:Derlin-1 retrotranslocation complex"/>
    <property type="evidence" value="ECO:0007669"/>
    <property type="project" value="TreeGrafter"/>
</dbReference>
<dbReference type="Pfam" id="PF06936">
    <property type="entry name" value="Selenoprotein_S"/>
    <property type="match status" value="1"/>
</dbReference>
<evidence type="ECO:0000256" key="6">
    <source>
        <dbReference type="ARBA" id="ARBA00022824"/>
    </source>
</evidence>
<evidence type="ECO:0000256" key="3">
    <source>
        <dbReference type="ARBA" id="ARBA00011034"/>
    </source>
</evidence>
<proteinExistence type="inferred from homology"/>
<evidence type="ECO:0000256" key="12">
    <source>
        <dbReference type="SAM" id="Phobius"/>
    </source>
</evidence>
<comment type="subcellular location">
    <subcellularLocation>
        <location evidence="2">Cytoplasm</location>
    </subcellularLocation>
    <subcellularLocation>
        <location evidence="1">Endoplasmic reticulum membrane</location>
        <topology evidence="1">Single-pass membrane protein</topology>
    </subcellularLocation>
</comment>
<keyword evidence="6" id="KW-0256">Endoplasmic reticulum</keyword>
<evidence type="ECO:0000313" key="14">
    <source>
        <dbReference type="RefSeq" id="XP_055866146.1"/>
    </source>
</evidence>
<accession>A0A9W2YTM7</accession>
<dbReference type="GO" id="GO:0030970">
    <property type="term" value="P:retrograde protein transport, ER to cytosol"/>
    <property type="evidence" value="ECO:0007669"/>
    <property type="project" value="TreeGrafter"/>
</dbReference>
<keyword evidence="13" id="KW-1185">Reference proteome</keyword>
<evidence type="ECO:0000313" key="13">
    <source>
        <dbReference type="Proteomes" id="UP001165740"/>
    </source>
</evidence>
<dbReference type="PANTHER" id="PTHR28621">
    <property type="entry name" value="SELENOPROTEIN S"/>
    <property type="match status" value="1"/>
</dbReference>
<keyword evidence="7" id="KW-0712">Selenocysteine</keyword>
<evidence type="ECO:0000256" key="9">
    <source>
        <dbReference type="ARBA" id="ARBA00023136"/>
    </source>
</evidence>
<gene>
    <name evidence="14" type="primary">LOC106055161</name>
</gene>
<evidence type="ECO:0000256" key="5">
    <source>
        <dbReference type="ARBA" id="ARBA00022692"/>
    </source>
</evidence>
<dbReference type="PANTHER" id="PTHR28621:SF1">
    <property type="entry name" value="SELENOPROTEIN S"/>
    <property type="match status" value="1"/>
</dbReference>
<keyword evidence="10" id="KW-0175">Coiled coil</keyword>
<feature type="coiled-coil region" evidence="10">
    <location>
        <begin position="71"/>
        <end position="98"/>
    </location>
</feature>
<evidence type="ECO:0000256" key="1">
    <source>
        <dbReference type="ARBA" id="ARBA00004389"/>
    </source>
</evidence>
<reference evidence="14" key="1">
    <citation type="submission" date="2025-08" db="UniProtKB">
        <authorList>
            <consortium name="RefSeq"/>
        </authorList>
    </citation>
    <scope>IDENTIFICATION</scope>
</reference>
<evidence type="ECO:0000256" key="4">
    <source>
        <dbReference type="ARBA" id="ARBA00022490"/>
    </source>
</evidence>
<evidence type="ECO:0000256" key="7">
    <source>
        <dbReference type="ARBA" id="ARBA00022933"/>
    </source>
</evidence>
<feature type="transmembrane region" description="Helical" evidence="12">
    <location>
        <begin position="31"/>
        <end position="50"/>
    </location>
</feature>
<dbReference type="GO" id="GO:0030968">
    <property type="term" value="P:endoplasmic reticulum unfolded protein response"/>
    <property type="evidence" value="ECO:0007669"/>
    <property type="project" value="TreeGrafter"/>
</dbReference>
<sequence length="179" mass="20262">MDDENDESVLDNKDPAFIGAIFSNVTEFLQLYGWFIVIALAAVYFLYSRIQPWLYRASQRREENSYKKLDVGVAQSRLEAMEKARQKMQAELDEQAKVFAEQLKIKEEKKRQEKIEDWERHLQGKGYKSKTKAPEEKPAATAALNKPKQSLRPGYNPLSGDDSGACYRPARRGGAGGGG</sequence>
<dbReference type="GO" id="GO:0036502">
    <property type="term" value="C:Derlin-1-VIMP complex"/>
    <property type="evidence" value="ECO:0007669"/>
    <property type="project" value="TreeGrafter"/>
</dbReference>
<keyword evidence="8 12" id="KW-1133">Transmembrane helix</keyword>